<evidence type="ECO:0008006" key="4">
    <source>
        <dbReference type="Google" id="ProtNLM"/>
    </source>
</evidence>
<dbReference type="AlphaFoldDB" id="A0A5N6VVF2"/>
<reference evidence="3" key="1">
    <citation type="submission" date="2019-04" db="EMBL/GenBank/DDBJ databases">
        <title>Friends and foes A comparative genomics studyof 23 Aspergillus species from section Flavi.</title>
        <authorList>
            <consortium name="DOE Joint Genome Institute"/>
            <person name="Kjaerbolling I."/>
            <person name="Vesth T."/>
            <person name="Frisvad J.C."/>
            <person name="Nybo J.L."/>
            <person name="Theobald S."/>
            <person name="Kildgaard S."/>
            <person name="Isbrandt T."/>
            <person name="Kuo A."/>
            <person name="Sato A."/>
            <person name="Lyhne E.K."/>
            <person name="Kogle M.E."/>
            <person name="Wiebenga A."/>
            <person name="Kun R.S."/>
            <person name="Lubbers R.J."/>
            <person name="Makela M.R."/>
            <person name="Barry K."/>
            <person name="Chovatia M."/>
            <person name="Clum A."/>
            <person name="Daum C."/>
            <person name="Haridas S."/>
            <person name="He G."/>
            <person name="LaButti K."/>
            <person name="Lipzen A."/>
            <person name="Mondo S."/>
            <person name="Riley R."/>
            <person name="Salamov A."/>
            <person name="Simmons B.A."/>
            <person name="Magnuson J.K."/>
            <person name="Henrissat B."/>
            <person name="Mortensen U.H."/>
            <person name="Larsen T.O."/>
            <person name="Devries R.P."/>
            <person name="Grigoriev I.V."/>
            <person name="Machida M."/>
            <person name="Baker S.E."/>
            <person name="Andersen M.R."/>
        </authorList>
    </citation>
    <scope>NUCLEOTIDE SEQUENCE [LARGE SCALE GENOMIC DNA]</scope>
    <source>
        <strain evidence="3">CBS 130015</strain>
    </source>
</reference>
<keyword evidence="1" id="KW-0732">Signal</keyword>
<dbReference type="Proteomes" id="UP000325433">
    <property type="component" value="Unassembled WGS sequence"/>
</dbReference>
<dbReference type="EMBL" id="ML738340">
    <property type="protein sequence ID" value="KAE8311749.1"/>
    <property type="molecule type" value="Genomic_DNA"/>
</dbReference>
<evidence type="ECO:0000313" key="3">
    <source>
        <dbReference type="Proteomes" id="UP000325433"/>
    </source>
</evidence>
<sequence>MPDSPCRPILICLWFSRSILFVPLTHQSPFSLVSDSAQVLYLPFDYSGSRFILRPNIACTEISLSTLMQKRRSVFFHSMSSIVDQKQFPSFCC</sequence>
<evidence type="ECO:0000313" key="2">
    <source>
        <dbReference type="EMBL" id="KAE8311749.1"/>
    </source>
</evidence>
<gene>
    <name evidence="2" type="ORF">BDV41DRAFT_541318</name>
</gene>
<feature type="signal peptide" evidence="1">
    <location>
        <begin position="1"/>
        <end position="21"/>
    </location>
</feature>
<keyword evidence="3" id="KW-1185">Reference proteome</keyword>
<accession>A0A5N6VVF2</accession>
<evidence type="ECO:0000256" key="1">
    <source>
        <dbReference type="SAM" id="SignalP"/>
    </source>
</evidence>
<feature type="chain" id="PRO_5024887484" description="Secreted protein" evidence="1">
    <location>
        <begin position="22"/>
        <end position="93"/>
    </location>
</feature>
<proteinExistence type="predicted"/>
<organism evidence="2 3">
    <name type="scientific">Aspergillus transmontanensis</name>
    <dbReference type="NCBI Taxonomy" id="1034304"/>
    <lineage>
        <taxon>Eukaryota</taxon>
        <taxon>Fungi</taxon>
        <taxon>Dikarya</taxon>
        <taxon>Ascomycota</taxon>
        <taxon>Pezizomycotina</taxon>
        <taxon>Eurotiomycetes</taxon>
        <taxon>Eurotiomycetidae</taxon>
        <taxon>Eurotiales</taxon>
        <taxon>Aspergillaceae</taxon>
        <taxon>Aspergillus</taxon>
        <taxon>Aspergillus subgen. Circumdati</taxon>
    </lineage>
</organism>
<name>A0A5N6VVF2_9EURO</name>
<protein>
    <recommendedName>
        <fullName evidence="4">Secreted protein</fullName>
    </recommendedName>
</protein>